<evidence type="ECO:0000313" key="3">
    <source>
        <dbReference type="Proteomes" id="UP000199630"/>
    </source>
</evidence>
<dbReference type="OrthoDB" id="5402150at2"/>
<sequence length="156" mass="17311">MFEALTALFRKPETYETPLPEADAQHAMGALLVRAAKADRLILFEELQVIDWILAQRYGLGPVDASKMRASCEKLEKAMPDTEEMSRILRDAISFEEREATLRALWQVVYADGVKQDEEDVLLHQIEEVLGISPARAKEVQSEVQSAAAPGADGAL</sequence>
<dbReference type="Gene3D" id="1.10.3680.10">
    <property type="entry name" value="TerB-like"/>
    <property type="match status" value="1"/>
</dbReference>
<dbReference type="SUPFAM" id="SSF158682">
    <property type="entry name" value="TerB-like"/>
    <property type="match status" value="1"/>
</dbReference>
<dbReference type="Proteomes" id="UP000199630">
    <property type="component" value="Unassembled WGS sequence"/>
</dbReference>
<gene>
    <name evidence="2" type="ORF">SAMN04487991_0653</name>
</gene>
<organism evidence="2 3">
    <name type="scientific">Celeribacter neptunius</name>
    <dbReference type="NCBI Taxonomy" id="588602"/>
    <lineage>
        <taxon>Bacteria</taxon>
        <taxon>Pseudomonadati</taxon>
        <taxon>Pseudomonadota</taxon>
        <taxon>Alphaproteobacteria</taxon>
        <taxon>Rhodobacterales</taxon>
        <taxon>Roseobacteraceae</taxon>
        <taxon>Celeribacter</taxon>
    </lineage>
</organism>
<evidence type="ECO:0000259" key="1">
    <source>
        <dbReference type="Pfam" id="PF05099"/>
    </source>
</evidence>
<dbReference type="AlphaFoldDB" id="A0A1I3KD84"/>
<reference evidence="3" key="1">
    <citation type="submission" date="2016-10" db="EMBL/GenBank/DDBJ databases">
        <authorList>
            <person name="Varghese N."/>
            <person name="Submissions S."/>
        </authorList>
    </citation>
    <scope>NUCLEOTIDE SEQUENCE [LARGE SCALE GENOMIC DNA]</scope>
    <source>
        <strain evidence="3">DSM 26471</strain>
    </source>
</reference>
<keyword evidence="3" id="KW-1185">Reference proteome</keyword>
<dbReference type="Pfam" id="PF05099">
    <property type="entry name" value="TerB"/>
    <property type="match status" value="1"/>
</dbReference>
<dbReference type="InterPro" id="IPR029024">
    <property type="entry name" value="TerB-like"/>
</dbReference>
<proteinExistence type="predicted"/>
<accession>A0A1I3KD84</accession>
<dbReference type="RefSeq" id="WP_090057182.1">
    <property type="nucleotide sequence ID" value="NZ_FORH01000001.1"/>
</dbReference>
<dbReference type="CDD" id="cd07313">
    <property type="entry name" value="terB_like_2"/>
    <property type="match status" value="1"/>
</dbReference>
<dbReference type="EMBL" id="FORH01000001">
    <property type="protein sequence ID" value="SFI70423.1"/>
    <property type="molecule type" value="Genomic_DNA"/>
</dbReference>
<dbReference type="InterPro" id="IPR007791">
    <property type="entry name" value="DjlA_N"/>
</dbReference>
<feature type="domain" description="Co-chaperone DjlA N-terminal" evidence="1">
    <location>
        <begin position="26"/>
        <end position="138"/>
    </location>
</feature>
<evidence type="ECO:0000313" key="2">
    <source>
        <dbReference type="EMBL" id="SFI70423.1"/>
    </source>
</evidence>
<name>A0A1I3KD84_9RHOB</name>
<dbReference type="STRING" id="588602.SAMN04487991_0653"/>
<protein>
    <submittedName>
        <fullName evidence="2">Uncharacterized conserved protein, tellurite resistance protein B (TerB) family</fullName>
    </submittedName>
</protein>